<dbReference type="InterPro" id="IPR050281">
    <property type="entry name" value="Flavin_monoamine_oxidase"/>
</dbReference>
<dbReference type="Pfam" id="PF01593">
    <property type="entry name" value="Amino_oxidase"/>
    <property type="match status" value="1"/>
</dbReference>
<dbReference type="PANTHER" id="PTHR10742">
    <property type="entry name" value="FLAVIN MONOAMINE OXIDASE"/>
    <property type="match status" value="1"/>
</dbReference>
<dbReference type="GO" id="GO:0016491">
    <property type="term" value="F:oxidoreductase activity"/>
    <property type="evidence" value="ECO:0007669"/>
    <property type="project" value="InterPro"/>
</dbReference>
<gene>
    <name evidence="2" type="ORF">NE398_02215</name>
</gene>
<comment type="caution">
    <text evidence="2">The sequence shown here is derived from an EMBL/GenBank/DDBJ whole genome shotgun (WGS) entry which is preliminary data.</text>
</comment>
<dbReference type="PANTHER" id="PTHR10742:SF410">
    <property type="entry name" value="LYSINE-SPECIFIC HISTONE DEMETHYLASE 2"/>
    <property type="match status" value="1"/>
</dbReference>
<dbReference type="RefSeq" id="WP_008679741.1">
    <property type="nucleotide sequence ID" value="NZ_CABKOG010000003.1"/>
</dbReference>
<dbReference type="InterPro" id="IPR036188">
    <property type="entry name" value="FAD/NAD-bd_sf"/>
</dbReference>
<evidence type="ECO:0000313" key="2">
    <source>
        <dbReference type="EMBL" id="MDC4238985.1"/>
    </source>
</evidence>
<dbReference type="EMBL" id="JAMRYU010000001">
    <property type="protein sequence ID" value="MDC4238985.1"/>
    <property type="molecule type" value="Genomic_DNA"/>
</dbReference>
<dbReference type="Gene3D" id="1.20.1440.240">
    <property type="match status" value="1"/>
</dbReference>
<evidence type="ECO:0000313" key="3">
    <source>
        <dbReference type="Proteomes" id="UP001141183"/>
    </source>
</evidence>
<dbReference type="InterPro" id="IPR002937">
    <property type="entry name" value="Amino_oxidase"/>
</dbReference>
<dbReference type="PRINTS" id="PR00419">
    <property type="entry name" value="ADXRDTASE"/>
</dbReference>
<dbReference type="Gene3D" id="3.50.50.60">
    <property type="entry name" value="FAD/NAD(P)-binding domain"/>
    <property type="match status" value="1"/>
</dbReference>
<keyword evidence="3" id="KW-1185">Reference proteome</keyword>
<dbReference type="SUPFAM" id="SSF54373">
    <property type="entry name" value="FAD-linked reductases, C-terminal domain"/>
    <property type="match status" value="1"/>
</dbReference>
<name>A0A9X4AYW2_9CLOT</name>
<organism evidence="2 3">
    <name type="scientific">Clostridium tertium</name>
    <dbReference type="NCBI Taxonomy" id="1559"/>
    <lineage>
        <taxon>Bacteria</taxon>
        <taxon>Bacillati</taxon>
        <taxon>Bacillota</taxon>
        <taxon>Clostridia</taxon>
        <taxon>Eubacteriales</taxon>
        <taxon>Clostridiaceae</taxon>
        <taxon>Clostridium</taxon>
    </lineage>
</organism>
<sequence length="575" mass="66136">MESWNNSKYVYQVDNPSDDERYNMLEYILKDQKRVDDINNIVELMSPPTDITNICKSGYAKDIKVAIIGAGEAGLAAAVELRKIGCDITLFEASQRIGGKVYTYYFDRKNNKYGELGEISIPVSHYTTWHYINLFNLETRPFVNNNNNSLLYIRGAKALNDQKGKQVVKNIHPKFDLSNSDKKKLKEQVDKKFYKKYLESLTLEERRELLEIKDKYSEKIEQIDKLSYRKAYENAGFSEEAISMLGYLDGSKQFFQIGLMEILQRYYTVDSEFNYYIKDGMINLPLSLYGALFDENEKIFNGIDKEKLGNVKAKMGTPVEGIYSSETEDRITIKYAEGEMKKEVLEKFDYVICTIPFQSLRRMDIEPNFNSRKIRAINEMNYETSGKIYLYLKERFWEMGGKSKGIVGGKTFTDIPLVSIYYPSDHSEALNDKIGSYILKPGASPKESGVLLVSYSWCNEAMLLGNENAELQIRDAIRYIEKIHNLPLQYIDDNLIDYKSLIWSDVQYIWGAGALSKPEDKILFSYGAKMPEMNNRVFFAGEHISQKHGTQQGSLQSGMIAANEVAERIMINNKI</sequence>
<dbReference type="SUPFAM" id="SSF51905">
    <property type="entry name" value="FAD/NAD(P)-binding domain"/>
    <property type="match status" value="1"/>
</dbReference>
<dbReference type="Proteomes" id="UP001141183">
    <property type="component" value="Unassembled WGS sequence"/>
</dbReference>
<reference evidence="2" key="1">
    <citation type="submission" date="2022-05" db="EMBL/GenBank/DDBJ databases">
        <title>Draft genome sequence of Clostridium tertium strain CP3 isolated from Peru.</title>
        <authorList>
            <person name="Hurtado R."/>
            <person name="Lima L."/>
            <person name="Sousa T."/>
            <person name="Jaiswal A.K."/>
            <person name="Tiwari S."/>
            <person name="Maturrano L."/>
            <person name="Brenig B."/>
            <person name="Azevedo V."/>
        </authorList>
    </citation>
    <scope>NUCLEOTIDE SEQUENCE</scope>
    <source>
        <strain evidence="2">CP3</strain>
    </source>
</reference>
<dbReference type="Gene3D" id="3.90.660.10">
    <property type="match status" value="1"/>
</dbReference>
<dbReference type="AlphaFoldDB" id="A0A9X4AYW2"/>
<feature type="domain" description="Amine oxidase" evidence="1">
    <location>
        <begin position="73"/>
        <end position="565"/>
    </location>
</feature>
<evidence type="ECO:0000259" key="1">
    <source>
        <dbReference type="Pfam" id="PF01593"/>
    </source>
</evidence>
<accession>A0A9X4AYW2</accession>
<protein>
    <submittedName>
        <fullName evidence="2">FAD-dependent oxidoreductase</fullName>
    </submittedName>
</protein>
<proteinExistence type="predicted"/>